<dbReference type="GO" id="GO:0003677">
    <property type="term" value="F:DNA binding"/>
    <property type="evidence" value="ECO:0007669"/>
    <property type="project" value="InterPro"/>
</dbReference>
<proteinExistence type="predicted"/>
<protein>
    <recommendedName>
        <fullName evidence="5">Helicase ATP-binding domain-containing protein</fullName>
    </recommendedName>
</protein>
<dbReference type="Proteomes" id="UP000673691">
    <property type="component" value="Unassembled WGS sequence"/>
</dbReference>
<evidence type="ECO:0000256" key="2">
    <source>
        <dbReference type="ARBA" id="ARBA00022801"/>
    </source>
</evidence>
<dbReference type="Gene3D" id="3.40.50.300">
    <property type="entry name" value="P-loop containing nucleotide triphosphate hydrolases"/>
    <property type="match status" value="3"/>
</dbReference>
<dbReference type="GO" id="GO:0005634">
    <property type="term" value="C:nucleus"/>
    <property type="evidence" value="ECO:0007669"/>
    <property type="project" value="TreeGrafter"/>
</dbReference>
<dbReference type="EMBL" id="JAEFCI010007068">
    <property type="protein sequence ID" value="KAG5459303.1"/>
    <property type="molecule type" value="Genomic_DNA"/>
</dbReference>
<dbReference type="InterPro" id="IPR006554">
    <property type="entry name" value="Helicase-like_DEXD_c2"/>
</dbReference>
<dbReference type="AlphaFoldDB" id="A0A8H7ZUJ5"/>
<dbReference type="Pfam" id="PF06733">
    <property type="entry name" value="DEAD_2"/>
    <property type="match status" value="1"/>
</dbReference>
<accession>A0A8H7ZUJ5</accession>
<feature type="domain" description="Helicase ATP-binding" evidence="5">
    <location>
        <begin position="72"/>
        <end position="406"/>
    </location>
</feature>
<evidence type="ECO:0000256" key="3">
    <source>
        <dbReference type="ARBA" id="ARBA00022840"/>
    </source>
</evidence>
<organism evidence="6 7">
    <name type="scientific">Olpidium bornovanus</name>
    <dbReference type="NCBI Taxonomy" id="278681"/>
    <lineage>
        <taxon>Eukaryota</taxon>
        <taxon>Fungi</taxon>
        <taxon>Fungi incertae sedis</taxon>
        <taxon>Olpidiomycota</taxon>
        <taxon>Olpidiomycotina</taxon>
        <taxon>Olpidiomycetes</taxon>
        <taxon>Olpidiales</taxon>
        <taxon>Olpidiaceae</taxon>
        <taxon>Olpidium</taxon>
    </lineage>
</organism>
<evidence type="ECO:0000313" key="6">
    <source>
        <dbReference type="EMBL" id="KAG5459303.1"/>
    </source>
</evidence>
<dbReference type="SMART" id="SM00488">
    <property type="entry name" value="DEXDc2"/>
    <property type="match status" value="1"/>
</dbReference>
<evidence type="ECO:0000256" key="1">
    <source>
        <dbReference type="ARBA" id="ARBA00022741"/>
    </source>
</evidence>
<keyword evidence="3" id="KW-0067">ATP-binding</keyword>
<dbReference type="GO" id="GO:0005524">
    <property type="term" value="F:ATP binding"/>
    <property type="evidence" value="ECO:0007669"/>
    <property type="project" value="UniProtKB-KW"/>
</dbReference>
<feature type="non-terminal residue" evidence="6">
    <location>
        <position position="406"/>
    </location>
</feature>
<dbReference type="InterPro" id="IPR027417">
    <property type="entry name" value="P-loop_NTPase"/>
</dbReference>
<keyword evidence="7" id="KW-1185">Reference proteome</keyword>
<dbReference type="GO" id="GO:0006289">
    <property type="term" value="P:nucleotide-excision repair"/>
    <property type="evidence" value="ECO:0007669"/>
    <property type="project" value="TreeGrafter"/>
</dbReference>
<dbReference type="InterPro" id="IPR010614">
    <property type="entry name" value="RAD3-like_helicase_DEAD"/>
</dbReference>
<dbReference type="OrthoDB" id="272481at2759"/>
<dbReference type="GO" id="GO:0016818">
    <property type="term" value="F:hydrolase activity, acting on acid anhydrides, in phosphorus-containing anhydrides"/>
    <property type="evidence" value="ECO:0007669"/>
    <property type="project" value="InterPro"/>
</dbReference>
<dbReference type="InterPro" id="IPR014013">
    <property type="entry name" value="Helic_SF1/SF2_ATP-bd_DinG/Rad3"/>
</dbReference>
<evidence type="ECO:0000259" key="5">
    <source>
        <dbReference type="PROSITE" id="PS51193"/>
    </source>
</evidence>
<gene>
    <name evidence="6" type="ORF">BJ554DRAFT_306</name>
</gene>
<dbReference type="PROSITE" id="PS51193">
    <property type="entry name" value="HELICASE_ATP_BIND_2"/>
    <property type="match status" value="1"/>
</dbReference>
<evidence type="ECO:0000313" key="7">
    <source>
        <dbReference type="Proteomes" id="UP000673691"/>
    </source>
</evidence>
<feature type="region of interest" description="Disordered" evidence="4">
    <location>
        <begin position="163"/>
        <end position="211"/>
    </location>
</feature>
<dbReference type="PANTHER" id="PTHR11472:SF47">
    <property type="entry name" value="FANCONI ANEMIA GROUP J PROTEIN"/>
    <property type="match status" value="1"/>
</dbReference>
<dbReference type="GO" id="GO:1990918">
    <property type="term" value="P:double-strand break repair involved in meiotic recombination"/>
    <property type="evidence" value="ECO:0007669"/>
    <property type="project" value="TreeGrafter"/>
</dbReference>
<keyword evidence="2" id="KW-0378">Hydrolase</keyword>
<dbReference type="PANTHER" id="PTHR11472">
    <property type="entry name" value="DNA REPAIR DEAD HELICASE RAD3/XP-D SUBFAMILY MEMBER"/>
    <property type="match status" value="1"/>
</dbReference>
<dbReference type="GO" id="GO:0003678">
    <property type="term" value="F:DNA helicase activity"/>
    <property type="evidence" value="ECO:0007669"/>
    <property type="project" value="InterPro"/>
</dbReference>
<dbReference type="InterPro" id="IPR045028">
    <property type="entry name" value="DinG/Rad3-like"/>
</dbReference>
<feature type="non-terminal residue" evidence="6">
    <location>
        <position position="1"/>
    </location>
</feature>
<evidence type="ECO:0000256" key="4">
    <source>
        <dbReference type="SAM" id="MobiDB-lite"/>
    </source>
</evidence>
<comment type="caution">
    <text evidence="6">The sequence shown here is derived from an EMBL/GenBank/DDBJ whole genome shotgun (WGS) entry which is preliminary data.</text>
</comment>
<keyword evidence="1" id="KW-0547">Nucleotide-binding</keyword>
<sequence>CSRLRRCELHCPQLTLANRIAFSAFSFSLSFPPPSPHVSAVLPLPFPRRPESGLFTPVRPKPPSTETCYTMSGVEIRFLFPAYGGQVAMMSKITKALQRSENALLESPTGSGKSLALLCACLAWREAEKKALAAAWIEQKQAAAVEANNAESLKRTGACLWDGGVPAPEPVQRSPPGRAQKEAQAAAADAADDDDDFQPARPTARPLPPATGHVLASVENIPPRSLQVPCASPDMNSVGAPKAPVNPASKPEQPKKFSFPVSPKIFFGSRTHRQLTQLINELKSNTAYRPKMAVLGSRNQYCIHPTVFKSYKACPYFAGRALAEEADVVFLPYNYICDPAIRDAMEVKVDGAVVVQDEAHNIEDVARAIGSYEVTEIDLQHVVHEIEDFIGKGILASNIRPLLHIF</sequence>
<dbReference type="SUPFAM" id="SSF52540">
    <property type="entry name" value="P-loop containing nucleoside triphosphate hydrolases"/>
    <property type="match status" value="1"/>
</dbReference>
<name>A0A8H7ZUJ5_9FUNG</name>
<reference evidence="6 7" key="1">
    <citation type="journal article" name="Sci. Rep.">
        <title>Genome-scale phylogenetic analyses confirm Olpidium as the closest living zoosporic fungus to the non-flagellated, terrestrial fungi.</title>
        <authorList>
            <person name="Chang Y."/>
            <person name="Rochon D."/>
            <person name="Sekimoto S."/>
            <person name="Wang Y."/>
            <person name="Chovatia M."/>
            <person name="Sandor L."/>
            <person name="Salamov A."/>
            <person name="Grigoriev I.V."/>
            <person name="Stajich J.E."/>
            <person name="Spatafora J.W."/>
        </authorList>
    </citation>
    <scope>NUCLEOTIDE SEQUENCE [LARGE SCALE GENOMIC DNA]</scope>
    <source>
        <strain evidence="6">S191</strain>
    </source>
</reference>